<gene>
    <name evidence="3" type="ORF">RDB_LOCUS128099</name>
</gene>
<dbReference type="SUPFAM" id="SSF49344">
    <property type="entry name" value="CBD9-like"/>
    <property type="match status" value="1"/>
</dbReference>
<dbReference type="PROSITE" id="PS51257">
    <property type="entry name" value="PROKAR_LIPOPROTEIN"/>
    <property type="match status" value="1"/>
</dbReference>
<dbReference type="EMBL" id="CAJNJQ010003078">
    <property type="protein sequence ID" value="CAE7191335.1"/>
    <property type="molecule type" value="Genomic_DNA"/>
</dbReference>
<feature type="domain" description="Cellobiose dehydrogenase-like cytochrome" evidence="2">
    <location>
        <begin position="45"/>
        <end position="106"/>
    </location>
</feature>
<comment type="caution">
    <text evidence="3">The sequence shown here is derived from an EMBL/GenBank/DDBJ whole genome shotgun (WGS) entry which is preliminary data.</text>
</comment>
<proteinExistence type="predicted"/>
<accession>A0A8H3E8U8</accession>
<evidence type="ECO:0000313" key="3">
    <source>
        <dbReference type="EMBL" id="CAE7191335.1"/>
    </source>
</evidence>
<evidence type="ECO:0000259" key="2">
    <source>
        <dbReference type="Pfam" id="PF16010"/>
    </source>
</evidence>
<protein>
    <recommendedName>
        <fullName evidence="2">Cellobiose dehydrogenase-like cytochrome domain-containing protein</fullName>
    </recommendedName>
</protein>
<dbReference type="Pfam" id="PF16010">
    <property type="entry name" value="CDH-cyt"/>
    <property type="match status" value="1"/>
</dbReference>
<feature type="signal peptide" evidence="1">
    <location>
        <begin position="1"/>
        <end position="23"/>
    </location>
</feature>
<feature type="chain" id="PRO_5034930247" description="Cellobiose dehydrogenase-like cytochrome domain-containing protein" evidence="1">
    <location>
        <begin position="24"/>
        <end position="133"/>
    </location>
</feature>
<dbReference type="AlphaFoldDB" id="A0A8H3E8U8"/>
<reference evidence="3" key="1">
    <citation type="submission" date="2021-01" db="EMBL/GenBank/DDBJ databases">
        <authorList>
            <person name="Kaushik A."/>
        </authorList>
    </citation>
    <scope>NUCLEOTIDE SEQUENCE</scope>
    <source>
        <strain evidence="3">AG5</strain>
    </source>
</reference>
<dbReference type="PANTHER" id="PTHR47797">
    <property type="entry name" value="DEHYDROGENASE, PUTATIVE (AFU_ORTHOLOGUE AFUA_8G05805)-RELATED"/>
    <property type="match status" value="1"/>
</dbReference>
<dbReference type="PANTHER" id="PTHR47797:SF3">
    <property type="entry name" value="CYTOCHROME B561 DOMAIN-CONTAINING PROTEIN"/>
    <property type="match status" value="1"/>
</dbReference>
<name>A0A8H3E8U8_9AGAM</name>
<evidence type="ECO:0000313" key="4">
    <source>
        <dbReference type="Proteomes" id="UP000663827"/>
    </source>
</evidence>
<dbReference type="Proteomes" id="UP000663827">
    <property type="component" value="Unassembled WGS sequence"/>
</dbReference>
<sequence length="133" mass="13736">MKLHSSAVHVGLFAIGAAWHATAATGGSFCGALGCVSGVVNGSETIYTMNTTASSIDVGWMAVGFGQGMSDSFMVIMWENDGELVLSQRKATVNAEPQALSVPPRVATVRADLSSLTGATKKFSFSISVCIDS</sequence>
<organism evidence="3 4">
    <name type="scientific">Rhizoctonia solani</name>
    <dbReference type="NCBI Taxonomy" id="456999"/>
    <lineage>
        <taxon>Eukaryota</taxon>
        <taxon>Fungi</taxon>
        <taxon>Dikarya</taxon>
        <taxon>Basidiomycota</taxon>
        <taxon>Agaricomycotina</taxon>
        <taxon>Agaricomycetes</taxon>
        <taxon>Cantharellales</taxon>
        <taxon>Ceratobasidiaceae</taxon>
        <taxon>Rhizoctonia</taxon>
    </lineage>
</organism>
<dbReference type="Gene3D" id="2.60.40.1210">
    <property type="entry name" value="Cellobiose dehydrogenase, cytochrome domain"/>
    <property type="match status" value="1"/>
</dbReference>
<evidence type="ECO:0000256" key="1">
    <source>
        <dbReference type="SAM" id="SignalP"/>
    </source>
</evidence>
<keyword evidence="1" id="KW-0732">Signal</keyword>
<dbReference type="InterPro" id="IPR015920">
    <property type="entry name" value="Cellobiose_DH-like_cyt"/>
</dbReference>